<dbReference type="PRINTS" id="PR01594">
    <property type="entry name" value="SECBCHAPRONE"/>
</dbReference>
<name>A0A6I3S705_9BURK</name>
<evidence type="ECO:0000256" key="3">
    <source>
        <dbReference type="ARBA" id="ARBA00022927"/>
    </source>
</evidence>
<keyword evidence="3 6" id="KW-0653">Protein transport</keyword>
<proteinExistence type="inferred from homology"/>
<dbReference type="Pfam" id="PF02556">
    <property type="entry name" value="SecB"/>
    <property type="match status" value="1"/>
</dbReference>
<dbReference type="HAMAP" id="MF_00821">
    <property type="entry name" value="SecB"/>
    <property type="match status" value="1"/>
</dbReference>
<dbReference type="NCBIfam" id="NF004394">
    <property type="entry name" value="PRK05751.1-5"/>
    <property type="match status" value="1"/>
</dbReference>
<keyword evidence="6" id="KW-0963">Cytoplasm</keyword>
<dbReference type="Proteomes" id="UP000462362">
    <property type="component" value="Unassembled WGS sequence"/>
</dbReference>
<protein>
    <recommendedName>
        <fullName evidence="6">Protein-export protein SecB</fullName>
    </recommendedName>
</protein>
<dbReference type="InterPro" id="IPR003708">
    <property type="entry name" value="SecB"/>
</dbReference>
<dbReference type="NCBIfam" id="TIGR00809">
    <property type="entry name" value="secB"/>
    <property type="match status" value="1"/>
</dbReference>
<dbReference type="InterPro" id="IPR035958">
    <property type="entry name" value="SecB-like_sf"/>
</dbReference>
<comment type="subcellular location">
    <subcellularLocation>
        <location evidence="6">Cytoplasm</location>
    </subcellularLocation>
</comment>
<dbReference type="GO" id="GO:0006457">
    <property type="term" value="P:protein folding"/>
    <property type="evidence" value="ECO:0007669"/>
    <property type="project" value="UniProtKB-UniRule"/>
</dbReference>
<dbReference type="GO" id="GO:0005737">
    <property type="term" value="C:cytoplasm"/>
    <property type="evidence" value="ECO:0007669"/>
    <property type="project" value="UniProtKB-SubCell"/>
</dbReference>
<comment type="function">
    <text evidence="6">One of the proteins required for the normal export of preproteins out of the cell cytoplasm. It is a molecular chaperone that binds to a subset of precursor proteins, maintaining them in a translocation-competent state. It also specifically binds to its receptor SecA.</text>
</comment>
<evidence type="ECO:0000256" key="1">
    <source>
        <dbReference type="ARBA" id="ARBA00009990"/>
    </source>
</evidence>
<keyword evidence="4 6" id="KW-0811">Translocation</keyword>
<dbReference type="AlphaFoldDB" id="A0A6I3S705"/>
<keyword evidence="5 6" id="KW-0143">Chaperone</keyword>
<comment type="caution">
    <text evidence="7">The sequence shown here is derived from an EMBL/GenBank/DDBJ whole genome shotgun (WGS) entry which is preliminary data.</text>
</comment>
<dbReference type="Gene3D" id="3.10.420.10">
    <property type="entry name" value="SecB-like"/>
    <property type="match status" value="1"/>
</dbReference>
<accession>A0A6I3S705</accession>
<comment type="subunit">
    <text evidence="6">Homotetramer, a dimer of dimers. One homotetramer interacts with 1 SecA dimer.</text>
</comment>
<reference evidence="7 8" key="1">
    <citation type="journal article" date="2019" name="Nat. Med.">
        <title>A library of human gut bacterial isolates paired with longitudinal multiomics data enables mechanistic microbiome research.</title>
        <authorList>
            <person name="Poyet M."/>
            <person name="Groussin M."/>
            <person name="Gibbons S.M."/>
            <person name="Avila-Pacheco J."/>
            <person name="Jiang X."/>
            <person name="Kearney S.M."/>
            <person name="Perrotta A.R."/>
            <person name="Berdy B."/>
            <person name="Zhao S."/>
            <person name="Lieberman T.D."/>
            <person name="Swanson P.K."/>
            <person name="Smith M."/>
            <person name="Roesemann S."/>
            <person name="Alexander J.E."/>
            <person name="Rich S.A."/>
            <person name="Livny J."/>
            <person name="Vlamakis H."/>
            <person name="Clish C."/>
            <person name="Bullock K."/>
            <person name="Deik A."/>
            <person name="Scott J."/>
            <person name="Pierce K.A."/>
            <person name="Xavier R.J."/>
            <person name="Alm E.J."/>
        </authorList>
    </citation>
    <scope>NUCLEOTIDE SEQUENCE [LARGE SCALE GENOMIC DNA]</scope>
    <source>
        <strain evidence="7 8">BIOML-A2</strain>
    </source>
</reference>
<evidence type="ECO:0000256" key="2">
    <source>
        <dbReference type="ARBA" id="ARBA00022448"/>
    </source>
</evidence>
<dbReference type="GO" id="GO:0051082">
    <property type="term" value="F:unfolded protein binding"/>
    <property type="evidence" value="ECO:0007669"/>
    <property type="project" value="InterPro"/>
</dbReference>
<keyword evidence="2 6" id="KW-0813">Transport</keyword>
<dbReference type="GO" id="GO:0051262">
    <property type="term" value="P:protein tetramerization"/>
    <property type="evidence" value="ECO:0007669"/>
    <property type="project" value="InterPro"/>
</dbReference>
<evidence type="ECO:0000256" key="5">
    <source>
        <dbReference type="ARBA" id="ARBA00023186"/>
    </source>
</evidence>
<dbReference type="GO" id="GO:0015031">
    <property type="term" value="P:protein transport"/>
    <property type="evidence" value="ECO:0007669"/>
    <property type="project" value="UniProtKB-UniRule"/>
</dbReference>
<dbReference type="EMBL" id="WNCL01000005">
    <property type="protein sequence ID" value="MTU42552.1"/>
    <property type="molecule type" value="Genomic_DNA"/>
</dbReference>
<dbReference type="PANTHER" id="PTHR36918:SF1">
    <property type="entry name" value="PROTEIN-EXPORT PROTEIN SECB"/>
    <property type="match status" value="1"/>
</dbReference>
<evidence type="ECO:0000256" key="6">
    <source>
        <dbReference type="HAMAP-Rule" id="MF_00821"/>
    </source>
</evidence>
<comment type="similarity">
    <text evidence="1 6">Belongs to the SecB family.</text>
</comment>
<evidence type="ECO:0000313" key="8">
    <source>
        <dbReference type="Proteomes" id="UP000462362"/>
    </source>
</evidence>
<dbReference type="PANTHER" id="PTHR36918">
    <property type="match status" value="1"/>
</dbReference>
<sequence length="170" mass="18932">MAENENTTPEAAPQEEAPQFAVQRIYLKDASLEMPNAPEIFLAPEAPQVDIQLDVSEHALAQPDLYEVVVRATVTAKTKINNEDRTVFLVECKQAGIFLLKGFQEEHKTMVLGITCPSTIYPYLRSNVSDLLTRAGMPPVYLGEINFEAYFAQRMQEQQAAAAAEDKTVQ</sequence>
<dbReference type="SUPFAM" id="SSF54611">
    <property type="entry name" value="SecB-like"/>
    <property type="match status" value="1"/>
</dbReference>
<gene>
    <name evidence="6 7" type="primary">secB</name>
    <name evidence="7" type="ORF">GMD42_02720</name>
</gene>
<evidence type="ECO:0000313" key="7">
    <source>
        <dbReference type="EMBL" id="MTU42552.1"/>
    </source>
</evidence>
<dbReference type="RefSeq" id="WP_008810261.1">
    <property type="nucleotide sequence ID" value="NZ_CAJUON010000002.1"/>
</dbReference>
<organism evidence="7 8">
    <name type="scientific">Parasutterella excrementihominis</name>
    <dbReference type="NCBI Taxonomy" id="487175"/>
    <lineage>
        <taxon>Bacteria</taxon>
        <taxon>Pseudomonadati</taxon>
        <taxon>Pseudomonadota</taxon>
        <taxon>Betaproteobacteria</taxon>
        <taxon>Burkholderiales</taxon>
        <taxon>Sutterellaceae</taxon>
        <taxon>Parasutterella</taxon>
    </lineage>
</organism>
<dbReference type="GeneID" id="43347859"/>
<evidence type="ECO:0000256" key="4">
    <source>
        <dbReference type="ARBA" id="ARBA00023010"/>
    </source>
</evidence>